<dbReference type="InterPro" id="IPR016174">
    <property type="entry name" value="Di-haem_cyt_TM"/>
</dbReference>
<dbReference type="PANTHER" id="PTHR30529:SF1">
    <property type="entry name" value="CYTOCHROME B561 HOMOLOG 2"/>
    <property type="match status" value="1"/>
</dbReference>
<evidence type="ECO:0000256" key="2">
    <source>
        <dbReference type="ARBA" id="ARBA00004651"/>
    </source>
</evidence>
<keyword evidence="3" id="KW-0813">Transport</keyword>
<reference evidence="15 16" key="1">
    <citation type="journal article" date="2020" name="Nat. Microbiol.">
        <title>Lysogenic host-virus interactions in SAR11 marine bacteria.</title>
        <authorList>
            <person name="Morris R.M."/>
            <person name="Cain K.R."/>
            <person name="Hvorecny K.L."/>
            <person name="Kollman J.M."/>
        </authorList>
    </citation>
    <scope>NUCLEOTIDE SEQUENCE [LARGE SCALE GENOMIC DNA]</scope>
    <source>
        <strain evidence="15 16">NP1</strain>
    </source>
</reference>
<dbReference type="InterPro" id="IPR052168">
    <property type="entry name" value="Cytochrome_b561_oxidase"/>
</dbReference>
<keyword evidence="7" id="KW-0479">Metal-binding</keyword>
<evidence type="ECO:0000256" key="3">
    <source>
        <dbReference type="ARBA" id="ARBA00022448"/>
    </source>
</evidence>
<dbReference type="GO" id="GO:0020037">
    <property type="term" value="F:heme binding"/>
    <property type="evidence" value="ECO:0007669"/>
    <property type="project" value="TreeGrafter"/>
</dbReference>
<dbReference type="AlphaFoldDB" id="A0A6H1Q619"/>
<feature type="domain" description="Cytochrome b561 bacterial/Ni-hydrogenase" evidence="14">
    <location>
        <begin position="15"/>
        <end position="180"/>
    </location>
</feature>
<keyword evidence="8" id="KW-0249">Electron transport</keyword>
<evidence type="ECO:0000256" key="7">
    <source>
        <dbReference type="ARBA" id="ARBA00022723"/>
    </source>
</evidence>
<keyword evidence="9 13" id="KW-1133">Transmembrane helix</keyword>
<dbReference type="KEGG" id="peg:E5R92_07065"/>
<feature type="transmembrane region" description="Helical" evidence="13">
    <location>
        <begin position="55"/>
        <end position="73"/>
    </location>
</feature>
<gene>
    <name evidence="15" type="ORF">E5R92_07065</name>
</gene>
<comment type="cofactor">
    <cofactor evidence="1">
        <name>heme b</name>
        <dbReference type="ChEBI" id="CHEBI:60344"/>
    </cofactor>
</comment>
<dbReference type="SUPFAM" id="SSF81342">
    <property type="entry name" value="Transmembrane di-heme cytochromes"/>
    <property type="match status" value="1"/>
</dbReference>
<keyword evidence="5" id="KW-0349">Heme</keyword>
<evidence type="ECO:0000256" key="8">
    <source>
        <dbReference type="ARBA" id="ARBA00022982"/>
    </source>
</evidence>
<evidence type="ECO:0000256" key="10">
    <source>
        <dbReference type="ARBA" id="ARBA00023004"/>
    </source>
</evidence>
<evidence type="ECO:0000259" key="14">
    <source>
        <dbReference type="Pfam" id="PF01292"/>
    </source>
</evidence>
<evidence type="ECO:0000256" key="13">
    <source>
        <dbReference type="SAM" id="Phobius"/>
    </source>
</evidence>
<name>A0A6H1Q619_9PROT</name>
<comment type="subcellular location">
    <subcellularLocation>
        <location evidence="2">Cell membrane</location>
        <topology evidence="2">Multi-pass membrane protein</topology>
    </subcellularLocation>
</comment>
<keyword evidence="6 13" id="KW-0812">Transmembrane</keyword>
<dbReference type="GO" id="GO:0009055">
    <property type="term" value="F:electron transfer activity"/>
    <property type="evidence" value="ECO:0007669"/>
    <property type="project" value="InterPro"/>
</dbReference>
<dbReference type="PANTHER" id="PTHR30529">
    <property type="entry name" value="CYTOCHROME B561"/>
    <property type="match status" value="1"/>
</dbReference>
<dbReference type="EMBL" id="CP038852">
    <property type="protein sequence ID" value="QIZ21539.1"/>
    <property type="molecule type" value="Genomic_DNA"/>
</dbReference>
<keyword evidence="16" id="KW-1185">Reference proteome</keyword>
<keyword evidence="4" id="KW-1003">Cell membrane</keyword>
<evidence type="ECO:0000256" key="4">
    <source>
        <dbReference type="ARBA" id="ARBA00022475"/>
    </source>
</evidence>
<evidence type="ECO:0000256" key="5">
    <source>
        <dbReference type="ARBA" id="ARBA00022617"/>
    </source>
</evidence>
<evidence type="ECO:0000313" key="15">
    <source>
        <dbReference type="EMBL" id="QIZ21539.1"/>
    </source>
</evidence>
<dbReference type="Pfam" id="PF01292">
    <property type="entry name" value="Ni_hydr_CYTB"/>
    <property type="match status" value="1"/>
</dbReference>
<dbReference type="GO" id="GO:0046872">
    <property type="term" value="F:metal ion binding"/>
    <property type="evidence" value="ECO:0007669"/>
    <property type="project" value="UniProtKB-KW"/>
</dbReference>
<evidence type="ECO:0000256" key="9">
    <source>
        <dbReference type="ARBA" id="ARBA00022989"/>
    </source>
</evidence>
<evidence type="ECO:0000256" key="12">
    <source>
        <dbReference type="ARBA" id="ARBA00037975"/>
    </source>
</evidence>
<evidence type="ECO:0000256" key="6">
    <source>
        <dbReference type="ARBA" id="ARBA00022692"/>
    </source>
</evidence>
<organism evidence="15 16">
    <name type="scientific">Candidatus Pelagibacter giovannonii</name>
    <dbReference type="NCBI Taxonomy" id="2563896"/>
    <lineage>
        <taxon>Bacteria</taxon>
        <taxon>Pseudomonadati</taxon>
        <taxon>Pseudomonadota</taxon>
        <taxon>Alphaproteobacteria</taxon>
        <taxon>Candidatus Pelagibacterales</taxon>
        <taxon>Candidatus Pelagibacteraceae</taxon>
        <taxon>Candidatus Pelagibacter</taxon>
    </lineage>
</organism>
<protein>
    <submittedName>
        <fullName evidence="15">Cytochrome b</fullName>
    </submittedName>
</protein>
<keyword evidence="10" id="KW-0408">Iron</keyword>
<feature type="transmembrane region" description="Helical" evidence="13">
    <location>
        <begin position="99"/>
        <end position="118"/>
    </location>
</feature>
<accession>A0A6H1Q619</accession>
<dbReference type="InterPro" id="IPR011577">
    <property type="entry name" value="Cyt_b561_bac/Ni-Hgenase"/>
</dbReference>
<dbReference type="Proteomes" id="UP000501094">
    <property type="component" value="Chromosome"/>
</dbReference>
<proteinExistence type="inferred from homology"/>
<dbReference type="GO" id="GO:0005886">
    <property type="term" value="C:plasma membrane"/>
    <property type="evidence" value="ECO:0007669"/>
    <property type="project" value="UniProtKB-SubCell"/>
</dbReference>
<evidence type="ECO:0000256" key="1">
    <source>
        <dbReference type="ARBA" id="ARBA00001970"/>
    </source>
</evidence>
<feature type="transmembrane region" description="Helical" evidence="13">
    <location>
        <begin position="148"/>
        <end position="171"/>
    </location>
</feature>
<sequence>MFNLIMSLLNNKLKYGLLSKLFHWLTAAGLLIQIPLGFYLVDLDFDQTRIDIENYHILFGLIIFYITLVRLISKLLTPAPDFKGSAFVGQKFISKLNHLLLYLTLLTVTSSGVLKKLFNGESLIIFFKKINLTYNYELSEQFYSIHIFANYTLIGLITLHILAVLFHKFFLKENILKRIL</sequence>
<evidence type="ECO:0000313" key="16">
    <source>
        <dbReference type="Proteomes" id="UP000501094"/>
    </source>
</evidence>
<dbReference type="GO" id="GO:0022904">
    <property type="term" value="P:respiratory electron transport chain"/>
    <property type="evidence" value="ECO:0007669"/>
    <property type="project" value="InterPro"/>
</dbReference>
<keyword evidence="11 13" id="KW-0472">Membrane</keyword>
<evidence type="ECO:0000256" key="11">
    <source>
        <dbReference type="ARBA" id="ARBA00023136"/>
    </source>
</evidence>
<comment type="similarity">
    <text evidence="12">Belongs to the cytochrome b561 family.</text>
</comment>
<feature type="transmembrane region" description="Helical" evidence="13">
    <location>
        <begin position="21"/>
        <end position="40"/>
    </location>
</feature>